<comment type="caution">
    <text evidence="2">The sequence shown here is derived from an EMBL/GenBank/DDBJ whole genome shotgun (WGS) entry which is preliminary data.</text>
</comment>
<gene>
    <name evidence="2" type="ORF">DEBURN_LOCUS7320</name>
</gene>
<accession>A0A9N9FT26</accession>
<feature type="non-terminal residue" evidence="2">
    <location>
        <position position="164"/>
    </location>
</feature>
<evidence type="ECO:0000313" key="3">
    <source>
        <dbReference type="Proteomes" id="UP000789706"/>
    </source>
</evidence>
<dbReference type="Proteomes" id="UP000789706">
    <property type="component" value="Unassembled WGS sequence"/>
</dbReference>
<name>A0A9N9FT26_9GLOM</name>
<feature type="region of interest" description="Disordered" evidence="1">
    <location>
        <begin position="1"/>
        <end position="22"/>
    </location>
</feature>
<proteinExistence type="predicted"/>
<dbReference type="OrthoDB" id="2427290at2759"/>
<dbReference type="EMBL" id="CAJVPK010000865">
    <property type="protein sequence ID" value="CAG8555549.1"/>
    <property type="molecule type" value="Genomic_DNA"/>
</dbReference>
<sequence length="164" mass="18691">KLLFNQNFNNENDDESNNESGENTLEINESNIIHSNEQWVNVIQNLTDMTEDRNLENENPLDLVTVSHTVHPADDQISKWAVIDMIVDWVWVALSKRSAQIFTKDNVEYCGLSLLAVTDAISIYGPTMILMILLTFRAVQKSLVKIQYSVKITICKFESSSLIQ</sequence>
<evidence type="ECO:0000256" key="1">
    <source>
        <dbReference type="SAM" id="MobiDB-lite"/>
    </source>
</evidence>
<organism evidence="2 3">
    <name type="scientific">Diversispora eburnea</name>
    <dbReference type="NCBI Taxonomy" id="1213867"/>
    <lineage>
        <taxon>Eukaryota</taxon>
        <taxon>Fungi</taxon>
        <taxon>Fungi incertae sedis</taxon>
        <taxon>Mucoromycota</taxon>
        <taxon>Glomeromycotina</taxon>
        <taxon>Glomeromycetes</taxon>
        <taxon>Diversisporales</taxon>
        <taxon>Diversisporaceae</taxon>
        <taxon>Diversispora</taxon>
    </lineage>
</organism>
<reference evidence="2" key="1">
    <citation type="submission" date="2021-06" db="EMBL/GenBank/DDBJ databases">
        <authorList>
            <person name="Kallberg Y."/>
            <person name="Tangrot J."/>
            <person name="Rosling A."/>
        </authorList>
    </citation>
    <scope>NUCLEOTIDE SEQUENCE</scope>
    <source>
        <strain evidence="2">AZ414A</strain>
    </source>
</reference>
<feature type="compositionally biased region" description="Low complexity" evidence="1">
    <location>
        <begin position="1"/>
        <end position="10"/>
    </location>
</feature>
<evidence type="ECO:0000313" key="2">
    <source>
        <dbReference type="EMBL" id="CAG8555549.1"/>
    </source>
</evidence>
<protein>
    <submittedName>
        <fullName evidence="2">9326_t:CDS:1</fullName>
    </submittedName>
</protein>
<dbReference type="AlphaFoldDB" id="A0A9N9FT26"/>
<keyword evidence="3" id="KW-1185">Reference proteome</keyword>